<comment type="similarity">
    <text evidence="1">Belongs to the ParB family.</text>
</comment>
<feature type="domain" description="ParB-like N-terminal" evidence="5">
    <location>
        <begin position="57"/>
        <end position="147"/>
    </location>
</feature>
<dbReference type="InterPro" id="IPR041468">
    <property type="entry name" value="HTH_ParB/Spo0J"/>
</dbReference>
<evidence type="ECO:0000256" key="3">
    <source>
        <dbReference type="ARBA" id="ARBA00023125"/>
    </source>
</evidence>
<reference evidence="6" key="1">
    <citation type="submission" date="2020-05" db="EMBL/GenBank/DDBJ databases">
        <authorList>
            <person name="Chiriac C."/>
            <person name="Salcher M."/>
            <person name="Ghai R."/>
            <person name="Kavagutti S V."/>
        </authorList>
    </citation>
    <scope>NUCLEOTIDE SEQUENCE</scope>
</reference>
<dbReference type="FunFam" id="1.10.10.2830:FF:000001">
    <property type="entry name" value="Chromosome partitioning protein ParB"/>
    <property type="match status" value="1"/>
</dbReference>
<dbReference type="AlphaFoldDB" id="A0A6J6NAR7"/>
<dbReference type="FunFam" id="3.90.1530.30:FF:000001">
    <property type="entry name" value="Chromosome partitioning protein ParB"/>
    <property type="match status" value="1"/>
</dbReference>
<dbReference type="GO" id="GO:0045881">
    <property type="term" value="P:positive regulation of sporulation resulting in formation of a cellular spore"/>
    <property type="evidence" value="ECO:0007669"/>
    <property type="project" value="TreeGrafter"/>
</dbReference>
<gene>
    <name evidence="6" type="ORF">UFOPK2399_00097</name>
</gene>
<dbReference type="SMART" id="SM00470">
    <property type="entry name" value="ParB"/>
    <property type="match status" value="1"/>
</dbReference>
<evidence type="ECO:0000256" key="2">
    <source>
        <dbReference type="ARBA" id="ARBA00022829"/>
    </source>
</evidence>
<feature type="region of interest" description="Disordered" evidence="4">
    <location>
        <begin position="1"/>
        <end position="36"/>
    </location>
</feature>
<proteinExistence type="inferred from homology"/>
<dbReference type="Gene3D" id="1.10.10.2830">
    <property type="match status" value="1"/>
</dbReference>
<evidence type="ECO:0000313" key="6">
    <source>
        <dbReference type="EMBL" id="CAB4683277.1"/>
    </source>
</evidence>
<dbReference type="NCBIfam" id="TIGR00180">
    <property type="entry name" value="parB_part"/>
    <property type="match status" value="1"/>
</dbReference>
<dbReference type="PANTHER" id="PTHR33375">
    <property type="entry name" value="CHROMOSOME-PARTITIONING PROTEIN PARB-RELATED"/>
    <property type="match status" value="1"/>
</dbReference>
<dbReference type="GO" id="GO:0007059">
    <property type="term" value="P:chromosome segregation"/>
    <property type="evidence" value="ECO:0007669"/>
    <property type="project" value="UniProtKB-KW"/>
</dbReference>
<keyword evidence="3" id="KW-0238">DNA-binding</keyword>
<dbReference type="InterPro" id="IPR003115">
    <property type="entry name" value="ParB_N"/>
</dbReference>
<dbReference type="GO" id="GO:0005694">
    <property type="term" value="C:chromosome"/>
    <property type="evidence" value="ECO:0007669"/>
    <property type="project" value="TreeGrafter"/>
</dbReference>
<dbReference type="Pfam" id="PF17762">
    <property type="entry name" value="HTH_ParB"/>
    <property type="match status" value="1"/>
</dbReference>
<dbReference type="Pfam" id="PF02195">
    <property type="entry name" value="ParB_N"/>
    <property type="match status" value="1"/>
</dbReference>
<dbReference type="Gene3D" id="3.90.1530.30">
    <property type="match status" value="1"/>
</dbReference>
<keyword evidence="2" id="KW-0159">Chromosome partition</keyword>
<evidence type="ECO:0000256" key="1">
    <source>
        <dbReference type="ARBA" id="ARBA00006295"/>
    </source>
</evidence>
<dbReference type="SUPFAM" id="SSF109709">
    <property type="entry name" value="KorB DNA-binding domain-like"/>
    <property type="match status" value="1"/>
</dbReference>
<dbReference type="InterPro" id="IPR050336">
    <property type="entry name" value="Chromosome_partition/occlusion"/>
</dbReference>
<dbReference type="InterPro" id="IPR036086">
    <property type="entry name" value="ParB/Sulfiredoxin_sf"/>
</dbReference>
<sequence length="310" mass="33435">MSNAAEFPGGGADTTDAASADVNETPTAAVEVASPPRRGLGRGFEVLIGGAGTPELAHLPIEQIHANPRQPRRRFEHEATAGLADSIRSQGVLQPVVVRPRLEGGYELIAGERRWRASREAGLATLPCVIREADDRDTLLLGLVENVAREDLSVIEEARGYALLMDEFELSLGEVSERVGRSKPAISNKTRLLELPDDVLAMVERGELSEGHARAVLAVPDQAERRKLARKIISQGLSVRAAERAARWSGAKTKPRTKSAVDPVLAAKIRDGLKRLTGLEARVAPGKVELQWNDEADLENLAEALARLGL</sequence>
<organism evidence="6">
    <name type="scientific">freshwater metagenome</name>
    <dbReference type="NCBI Taxonomy" id="449393"/>
    <lineage>
        <taxon>unclassified sequences</taxon>
        <taxon>metagenomes</taxon>
        <taxon>ecological metagenomes</taxon>
    </lineage>
</organism>
<dbReference type="CDD" id="cd16393">
    <property type="entry name" value="SPO0J_N"/>
    <property type="match status" value="1"/>
</dbReference>
<dbReference type="PANTHER" id="PTHR33375:SF1">
    <property type="entry name" value="CHROMOSOME-PARTITIONING PROTEIN PARB-RELATED"/>
    <property type="match status" value="1"/>
</dbReference>
<name>A0A6J6NAR7_9ZZZZ</name>
<accession>A0A6J6NAR7</accession>
<protein>
    <submittedName>
        <fullName evidence="6">Unannotated protein</fullName>
    </submittedName>
</protein>
<evidence type="ECO:0000256" key="4">
    <source>
        <dbReference type="SAM" id="MobiDB-lite"/>
    </source>
</evidence>
<dbReference type="GO" id="GO:0003677">
    <property type="term" value="F:DNA binding"/>
    <property type="evidence" value="ECO:0007669"/>
    <property type="project" value="UniProtKB-KW"/>
</dbReference>
<dbReference type="EMBL" id="CAEZXP010000001">
    <property type="protein sequence ID" value="CAB4683277.1"/>
    <property type="molecule type" value="Genomic_DNA"/>
</dbReference>
<evidence type="ECO:0000259" key="5">
    <source>
        <dbReference type="SMART" id="SM00470"/>
    </source>
</evidence>
<dbReference type="InterPro" id="IPR004437">
    <property type="entry name" value="ParB/RepB/Spo0J"/>
</dbReference>
<dbReference type="SUPFAM" id="SSF110849">
    <property type="entry name" value="ParB/Sulfiredoxin"/>
    <property type="match status" value="1"/>
</dbReference>